<dbReference type="AlphaFoldDB" id="A0A4Z2G5G6"/>
<name>A0A4Z2G5G6_9TELE</name>
<sequence>MVGPHPSAAWEGVLSAPRAAGCQAAVPADLSLRNAAAVPEGRRAQPRCCWVNVTRCMLENQK</sequence>
<protein>
    <submittedName>
        <fullName evidence="1">Uncharacterized protein</fullName>
    </submittedName>
</protein>
<keyword evidence="2" id="KW-1185">Reference proteome</keyword>
<reference evidence="1 2" key="1">
    <citation type="submission" date="2019-03" db="EMBL/GenBank/DDBJ databases">
        <title>First draft genome of Liparis tanakae, snailfish: a comprehensive survey of snailfish specific genes.</title>
        <authorList>
            <person name="Kim W."/>
            <person name="Song I."/>
            <person name="Jeong J.-H."/>
            <person name="Kim D."/>
            <person name="Kim S."/>
            <person name="Ryu S."/>
            <person name="Song J.Y."/>
            <person name="Lee S.K."/>
        </authorList>
    </citation>
    <scope>NUCLEOTIDE SEQUENCE [LARGE SCALE GENOMIC DNA]</scope>
    <source>
        <tissue evidence="1">Muscle</tissue>
    </source>
</reference>
<evidence type="ECO:0000313" key="1">
    <source>
        <dbReference type="EMBL" id="TNN47832.1"/>
    </source>
</evidence>
<organism evidence="1 2">
    <name type="scientific">Liparis tanakae</name>
    <name type="common">Tanaka's snailfish</name>
    <dbReference type="NCBI Taxonomy" id="230148"/>
    <lineage>
        <taxon>Eukaryota</taxon>
        <taxon>Metazoa</taxon>
        <taxon>Chordata</taxon>
        <taxon>Craniata</taxon>
        <taxon>Vertebrata</taxon>
        <taxon>Euteleostomi</taxon>
        <taxon>Actinopterygii</taxon>
        <taxon>Neopterygii</taxon>
        <taxon>Teleostei</taxon>
        <taxon>Neoteleostei</taxon>
        <taxon>Acanthomorphata</taxon>
        <taxon>Eupercaria</taxon>
        <taxon>Perciformes</taxon>
        <taxon>Cottioidei</taxon>
        <taxon>Cottales</taxon>
        <taxon>Liparidae</taxon>
        <taxon>Liparis</taxon>
    </lineage>
</organism>
<gene>
    <name evidence="1" type="ORF">EYF80_041975</name>
</gene>
<proteinExistence type="predicted"/>
<dbReference type="Proteomes" id="UP000314294">
    <property type="component" value="Unassembled WGS sequence"/>
</dbReference>
<dbReference type="EMBL" id="SRLO01000723">
    <property type="protein sequence ID" value="TNN47832.1"/>
    <property type="molecule type" value="Genomic_DNA"/>
</dbReference>
<comment type="caution">
    <text evidence="1">The sequence shown here is derived from an EMBL/GenBank/DDBJ whole genome shotgun (WGS) entry which is preliminary data.</text>
</comment>
<accession>A0A4Z2G5G6</accession>
<evidence type="ECO:0000313" key="2">
    <source>
        <dbReference type="Proteomes" id="UP000314294"/>
    </source>
</evidence>